<dbReference type="InterPro" id="IPR038900">
    <property type="entry name" value="TMC"/>
</dbReference>
<feature type="compositionally biased region" description="Basic and acidic residues" evidence="6">
    <location>
        <begin position="1132"/>
        <end position="1144"/>
    </location>
</feature>
<feature type="region of interest" description="Disordered" evidence="6">
    <location>
        <begin position="269"/>
        <end position="299"/>
    </location>
</feature>
<feature type="compositionally biased region" description="Basic and acidic residues" evidence="6">
    <location>
        <begin position="1071"/>
        <end position="1081"/>
    </location>
</feature>
<feature type="transmembrane region" description="Helical" evidence="7">
    <location>
        <begin position="689"/>
        <end position="709"/>
    </location>
</feature>
<keyword evidence="9" id="KW-1185">Reference proteome</keyword>
<feature type="transmembrane region" description="Helical" evidence="7">
    <location>
        <begin position="559"/>
        <end position="578"/>
    </location>
</feature>
<evidence type="ECO:0000256" key="1">
    <source>
        <dbReference type="ARBA" id="ARBA00004141"/>
    </source>
</evidence>
<evidence type="ECO:0000256" key="3">
    <source>
        <dbReference type="ARBA" id="ARBA00022692"/>
    </source>
</evidence>
<dbReference type="GeneID" id="108667585"/>
<protein>
    <submittedName>
        <fullName evidence="10">Uncharacterized protein LOC108667585</fullName>
    </submittedName>
</protein>
<feature type="transmembrane region" description="Helical" evidence="7">
    <location>
        <begin position="837"/>
        <end position="865"/>
    </location>
</feature>
<evidence type="ECO:0000256" key="6">
    <source>
        <dbReference type="SAM" id="MobiDB-lite"/>
    </source>
</evidence>
<feature type="compositionally biased region" description="Polar residues" evidence="6">
    <location>
        <begin position="1104"/>
        <end position="1120"/>
    </location>
</feature>
<feature type="compositionally biased region" description="Basic and acidic residues" evidence="6">
    <location>
        <begin position="1"/>
        <end position="15"/>
    </location>
</feature>
<feature type="transmembrane region" description="Helical" evidence="7">
    <location>
        <begin position="772"/>
        <end position="796"/>
    </location>
</feature>
<dbReference type="GO" id="GO:0005886">
    <property type="term" value="C:plasma membrane"/>
    <property type="evidence" value="ECO:0007669"/>
    <property type="project" value="InterPro"/>
</dbReference>
<feature type="region of interest" description="Disordered" evidence="6">
    <location>
        <begin position="1065"/>
        <end position="1144"/>
    </location>
</feature>
<reference evidence="10" key="1">
    <citation type="submission" date="2025-08" db="UniProtKB">
        <authorList>
            <consortium name="RefSeq"/>
        </authorList>
    </citation>
    <scope>IDENTIFICATION</scope>
    <source>
        <tissue evidence="10">Whole organism</tissue>
    </source>
</reference>
<accession>A0A8B7N8E7</accession>
<dbReference type="PANTHER" id="PTHR23302">
    <property type="entry name" value="TRANSMEMBRANE CHANNEL-RELATED"/>
    <property type="match status" value="1"/>
</dbReference>
<feature type="transmembrane region" description="Helical" evidence="7">
    <location>
        <begin position="885"/>
        <end position="909"/>
    </location>
</feature>
<dbReference type="KEGG" id="hazt:108667585"/>
<feature type="region of interest" description="Disordered" evidence="6">
    <location>
        <begin position="1"/>
        <end position="77"/>
    </location>
</feature>
<name>A0A8B7N8E7_HYAAZ</name>
<evidence type="ECO:0000256" key="2">
    <source>
        <dbReference type="ARBA" id="ARBA00006510"/>
    </source>
</evidence>
<keyword evidence="5 7" id="KW-0472">Membrane</keyword>
<comment type="subcellular location">
    <subcellularLocation>
        <location evidence="1">Membrane</location>
        <topology evidence="1">Multi-pass membrane protein</topology>
    </subcellularLocation>
</comment>
<feature type="compositionally biased region" description="Polar residues" evidence="6">
    <location>
        <begin position="280"/>
        <end position="299"/>
    </location>
</feature>
<keyword evidence="3 7" id="KW-0812">Transmembrane</keyword>
<evidence type="ECO:0000313" key="10">
    <source>
        <dbReference type="RefSeq" id="XP_018010116.1"/>
    </source>
</evidence>
<feature type="transmembrane region" description="Helical" evidence="7">
    <location>
        <begin position="393"/>
        <end position="412"/>
    </location>
</feature>
<dbReference type="Pfam" id="PF07810">
    <property type="entry name" value="TMC"/>
    <property type="match status" value="1"/>
</dbReference>
<dbReference type="InterPro" id="IPR012496">
    <property type="entry name" value="TMC_dom"/>
</dbReference>
<gene>
    <name evidence="10" type="primary">LOC108667585</name>
</gene>
<dbReference type="PANTHER" id="PTHR23302:SF24">
    <property type="entry name" value="TMC DOMAIN-CONTAINING PROTEIN"/>
    <property type="match status" value="1"/>
</dbReference>
<feature type="domain" description="TMC" evidence="8">
    <location>
        <begin position="763"/>
        <end position="881"/>
    </location>
</feature>
<dbReference type="Proteomes" id="UP000694843">
    <property type="component" value="Unplaced"/>
</dbReference>
<feature type="transmembrane region" description="Helical" evidence="7">
    <location>
        <begin position="945"/>
        <end position="968"/>
    </location>
</feature>
<dbReference type="AlphaFoldDB" id="A0A8B7N8E7"/>
<keyword evidence="4 7" id="KW-1133">Transmembrane helix</keyword>
<feature type="compositionally biased region" description="Polar residues" evidence="6">
    <location>
        <begin position="38"/>
        <end position="48"/>
    </location>
</feature>
<dbReference type="GO" id="GO:0008381">
    <property type="term" value="F:mechanosensitive monoatomic ion channel activity"/>
    <property type="evidence" value="ECO:0007669"/>
    <property type="project" value="TreeGrafter"/>
</dbReference>
<dbReference type="OrthoDB" id="1936208at2759"/>
<evidence type="ECO:0000256" key="4">
    <source>
        <dbReference type="ARBA" id="ARBA00022989"/>
    </source>
</evidence>
<sequence>MSFHRHDEDGSRYSYEKYNNSGQGSRQRQFPQHDRNGHNSVNSRSSPSGLIRHDNHTRVLGVNSEPRNILTTDKEEAYGRKYPERGLYSHFPHPEQSYFLDPATAELRSAPGREYQRNIGHDIPHSRDQLKDEFQPSIRPSHGHGRLYGYQNESYNHYDDDLAPPAESIRHQDTLSINQQQNVRNLDRHREFLNNDIQEFHEADRDLINQTPLNAHAFMIEEVDRKENQNNFTTMEIKIREAYPTTIYRQTPRKIEDEHETVPLTNAIKAENVSLAPPKTDQSVSTTNPSSQSKTPTAQEAATRLLYLRQEPLSLCEKRALRRRLRPLAALDPLSATDQVVSSISKATNHSRSFINNAVGSVDVIQMIKKRIEAEAGSSVAAVFDLCNDLLRLNLLLGLLLLLGIVIPTTMWQEDDPQFLGDNNVTSCNTSHWNYESQKGILHNDCFNETIFVQEEVNDQLWGWITEEDLQQSGLPAVFMPNDSLFACSGVALTESNGQVRVCSRGYIVAQDKYTSERQNVVQYFMDFLQGLGFMERTSVFIGWYAANLTSSPDSYDISVAYLLTVTAAYAISIVYVVRGFGRWLCSNSKIFEFTNGFNNLVFKGWDFNVGRRRTAAVEKILLVQEIRAANTEEEHKANKFKRTVRERRVLFLVRCLIHVTTIGLILGGWVAIYFVVTKVERDTFIKQYATTLTVSGLNFILPPIFFVLSWYEHYTQRNTLLLYIMRNIFLRLISIVILVVSEISLRIQEGEAVIDCGTSYMCWETRLAQQLYSLIVFDTMIYIPVTAFVFIRYFLSFVKDDNPLVSWLPKIIWEFLSQPEFDTAGHVLRAVHLQTLCWMGISCAPLLPLMTVVSFLIMIILNGITIKFCRLRPSVAFRSSTSSSMFMVAALVSLVLSVVPSALVLTYLKPSFGCSPFRGLQYQYQAFVSAICLAPAWIRDILFYLPEFLPMALALLAASTALVYQLARLSAWKARQRFYESRVRKIATEKKMILAVIDRTKTCAKNYCEMKELGSCAENSSEVERNVISSLKNALEIGGKTNTYTQYKQNNLGVEGKPSFLSEKMSQTGNEEHKSSRKPFEIPGNQIRSDISPEFNTHFVDGFSTNTPDSEPATGTQSEVKPALRGGDLSKMTDKEIELLYKP</sequence>
<evidence type="ECO:0000256" key="5">
    <source>
        <dbReference type="ARBA" id="ARBA00023136"/>
    </source>
</evidence>
<evidence type="ECO:0000259" key="8">
    <source>
        <dbReference type="Pfam" id="PF07810"/>
    </source>
</evidence>
<dbReference type="RefSeq" id="XP_018010116.1">
    <property type="nucleotide sequence ID" value="XM_018154627.2"/>
</dbReference>
<evidence type="ECO:0000313" key="9">
    <source>
        <dbReference type="Proteomes" id="UP000694843"/>
    </source>
</evidence>
<comment type="similarity">
    <text evidence="2">Belongs to the TMC family.</text>
</comment>
<evidence type="ECO:0000256" key="7">
    <source>
        <dbReference type="SAM" id="Phobius"/>
    </source>
</evidence>
<organism evidence="9 10">
    <name type="scientific">Hyalella azteca</name>
    <name type="common">Amphipod</name>
    <dbReference type="NCBI Taxonomy" id="294128"/>
    <lineage>
        <taxon>Eukaryota</taxon>
        <taxon>Metazoa</taxon>
        <taxon>Ecdysozoa</taxon>
        <taxon>Arthropoda</taxon>
        <taxon>Crustacea</taxon>
        <taxon>Multicrustacea</taxon>
        <taxon>Malacostraca</taxon>
        <taxon>Eumalacostraca</taxon>
        <taxon>Peracarida</taxon>
        <taxon>Amphipoda</taxon>
        <taxon>Senticaudata</taxon>
        <taxon>Talitrida</taxon>
        <taxon>Talitroidea</taxon>
        <taxon>Hyalellidae</taxon>
        <taxon>Hyalella</taxon>
    </lineage>
</organism>
<feature type="compositionally biased region" description="Polar residues" evidence="6">
    <location>
        <begin position="17"/>
        <end position="30"/>
    </location>
</feature>
<feature type="transmembrane region" description="Helical" evidence="7">
    <location>
        <begin position="650"/>
        <end position="677"/>
    </location>
</feature>
<proteinExistence type="inferred from homology"/>